<keyword evidence="4" id="KW-1185">Reference proteome</keyword>
<protein>
    <submittedName>
        <fullName evidence="3">Uncharacterized protein</fullName>
    </submittedName>
</protein>
<feature type="chain" id="PRO_5036240402" evidence="1">
    <location>
        <begin position="22"/>
        <end position="194"/>
    </location>
</feature>
<evidence type="ECO:0000313" key="2">
    <source>
        <dbReference type="EMBL" id="KAG5191741.1"/>
    </source>
</evidence>
<dbReference type="EMBL" id="JAFCMP010000015">
    <property type="protein sequence ID" value="KAG5191743.1"/>
    <property type="molecule type" value="Genomic_DNA"/>
</dbReference>
<organism evidence="3 4">
    <name type="scientific">Tribonema minus</name>
    <dbReference type="NCBI Taxonomy" id="303371"/>
    <lineage>
        <taxon>Eukaryota</taxon>
        <taxon>Sar</taxon>
        <taxon>Stramenopiles</taxon>
        <taxon>Ochrophyta</taxon>
        <taxon>PX clade</taxon>
        <taxon>Xanthophyceae</taxon>
        <taxon>Tribonematales</taxon>
        <taxon>Tribonemataceae</taxon>
        <taxon>Tribonema</taxon>
    </lineage>
</organism>
<gene>
    <name evidence="2" type="ORF">JKP88DRAFT_251319</name>
    <name evidence="3" type="ORF">JKP88DRAFT_251321</name>
</gene>
<feature type="signal peptide" evidence="1">
    <location>
        <begin position="1"/>
        <end position="21"/>
    </location>
</feature>
<name>A0A835ZEU8_9STRA</name>
<evidence type="ECO:0000256" key="1">
    <source>
        <dbReference type="SAM" id="SignalP"/>
    </source>
</evidence>
<proteinExistence type="predicted"/>
<dbReference type="EMBL" id="JAFCMP010000015">
    <property type="protein sequence ID" value="KAG5191741.1"/>
    <property type="molecule type" value="Genomic_DNA"/>
</dbReference>
<sequence length="194" mass="21797">MRQTVPVVIASAAVLALVCLSATVEHGGMHLAEHCYRSTLCARQRATAMHFMSEPQRLDSDTSSCSCDTLMAVAEVSTKPFRRTCKAPSCLLWTSKLHVAVAEKLCRSSARALRSLIVSVSSERSMDRMVASCLFARSRWRRSCTHACNPRQMIANTAAFYIVRRRRLLSVLCLLCFLLNLRKIREGHRMKFTS</sequence>
<dbReference type="Proteomes" id="UP000664859">
    <property type="component" value="Unassembled WGS sequence"/>
</dbReference>
<accession>A0A835ZEU8</accession>
<keyword evidence="1" id="KW-0732">Signal</keyword>
<reference evidence="3" key="1">
    <citation type="submission" date="2021-02" db="EMBL/GenBank/DDBJ databases">
        <title>First Annotated Genome of the Yellow-green Alga Tribonema minus.</title>
        <authorList>
            <person name="Mahan K.M."/>
        </authorList>
    </citation>
    <scope>NUCLEOTIDE SEQUENCE</scope>
    <source>
        <strain evidence="3">UTEX B ZZ1240</strain>
    </source>
</reference>
<comment type="caution">
    <text evidence="3">The sequence shown here is derived from an EMBL/GenBank/DDBJ whole genome shotgun (WGS) entry which is preliminary data.</text>
</comment>
<evidence type="ECO:0000313" key="3">
    <source>
        <dbReference type="EMBL" id="KAG5191743.1"/>
    </source>
</evidence>
<evidence type="ECO:0000313" key="4">
    <source>
        <dbReference type="Proteomes" id="UP000664859"/>
    </source>
</evidence>
<dbReference type="AlphaFoldDB" id="A0A835ZEU8"/>